<evidence type="ECO:0000313" key="8">
    <source>
        <dbReference type="Proteomes" id="UP001172082"/>
    </source>
</evidence>
<feature type="transmembrane region" description="Helical" evidence="6">
    <location>
        <begin position="444"/>
        <end position="464"/>
    </location>
</feature>
<accession>A0ABT8KNI3</accession>
<dbReference type="RefSeq" id="WP_346751630.1">
    <property type="nucleotide sequence ID" value="NZ_JAUJEA010000003.1"/>
</dbReference>
<feature type="transmembrane region" description="Helical" evidence="6">
    <location>
        <begin position="147"/>
        <end position="167"/>
    </location>
</feature>
<protein>
    <submittedName>
        <fullName evidence="7">Oligosaccharide flippase family protein</fullName>
    </submittedName>
</protein>
<feature type="transmembrane region" description="Helical" evidence="6">
    <location>
        <begin position="116"/>
        <end position="135"/>
    </location>
</feature>
<feature type="transmembrane region" description="Helical" evidence="6">
    <location>
        <begin position="196"/>
        <end position="216"/>
    </location>
</feature>
<organism evidence="7 8">
    <name type="scientific">Splendidivirga corallicola</name>
    <dbReference type="NCBI Taxonomy" id="3051826"/>
    <lineage>
        <taxon>Bacteria</taxon>
        <taxon>Pseudomonadati</taxon>
        <taxon>Bacteroidota</taxon>
        <taxon>Cytophagia</taxon>
        <taxon>Cytophagales</taxon>
        <taxon>Splendidivirgaceae</taxon>
        <taxon>Splendidivirga</taxon>
    </lineage>
</organism>
<feature type="transmembrane region" description="Helical" evidence="6">
    <location>
        <begin position="412"/>
        <end position="432"/>
    </location>
</feature>
<proteinExistence type="predicted"/>
<evidence type="ECO:0000256" key="1">
    <source>
        <dbReference type="ARBA" id="ARBA00004651"/>
    </source>
</evidence>
<comment type="caution">
    <text evidence="7">The sequence shown here is derived from an EMBL/GenBank/DDBJ whole genome shotgun (WGS) entry which is preliminary data.</text>
</comment>
<dbReference type="Pfam" id="PF13440">
    <property type="entry name" value="Polysacc_synt_3"/>
    <property type="match status" value="1"/>
</dbReference>
<feature type="transmembrane region" description="Helical" evidence="6">
    <location>
        <begin position="314"/>
        <end position="335"/>
    </location>
</feature>
<feature type="transmembrane region" description="Helical" evidence="6">
    <location>
        <begin position="47"/>
        <end position="66"/>
    </location>
</feature>
<feature type="transmembrane region" description="Helical" evidence="6">
    <location>
        <begin position="387"/>
        <end position="406"/>
    </location>
</feature>
<dbReference type="EMBL" id="JAUJEA010000003">
    <property type="protein sequence ID" value="MDN5201602.1"/>
    <property type="molecule type" value="Genomic_DNA"/>
</dbReference>
<dbReference type="PANTHER" id="PTHR30250:SF11">
    <property type="entry name" value="O-ANTIGEN TRANSPORTER-RELATED"/>
    <property type="match status" value="1"/>
</dbReference>
<reference evidence="7" key="1">
    <citation type="submission" date="2023-06" db="EMBL/GenBank/DDBJ databases">
        <title>Genomic of Parafulvivirga corallium.</title>
        <authorList>
            <person name="Wang G."/>
        </authorList>
    </citation>
    <scope>NUCLEOTIDE SEQUENCE</scope>
    <source>
        <strain evidence="7">BMA10</strain>
    </source>
</reference>
<keyword evidence="8" id="KW-1185">Reference proteome</keyword>
<keyword evidence="2" id="KW-1003">Cell membrane</keyword>
<comment type="subcellular location">
    <subcellularLocation>
        <location evidence="1">Cell membrane</location>
        <topology evidence="1">Multi-pass membrane protein</topology>
    </subcellularLocation>
</comment>
<sequence>MNPLKKLAGQTVIYGGSTILARLLNYLLVRLHTDSLKPDEYGIYTDLYAYMALFMVVYTYGMETAFFRFATKGDKKEIYSTTTSSIILSSIVFTGTLVLFSPKIAGLLGYDGFSEFIVWLACILFIDAIVAIPFAKLRLENKPMKFATIKLVNILVTIFLQLFLLWLCPRIHEGKFLVEWQPFINSFWRPEDGVKYIILSNLIANALLILFLWRSLASIKFGIKWHVLKPLFIYGWPILITGLAGIANERFDVVFLGDFLPEDFYPDRTNRSVQGIYGSSVKLSVFMLLGIQAFRYAAEPFFFSSAKDKNAPELFARVMHFFVIACTIIFVGVSINVELIADLLISGKDQSYREALYIVPYLLFGKLFFGIYVNLSIWFKLTDKTIYGMYFSLTGLVITVLGNYLLIPLLGWEASAFTGIATYSSMVILCYLFGQKFFPIPYKLLPIVLYLMSGMGVIYLSNLIYVEDELLKSVFNLVICLFYIVIIFLIEKKNLKARII</sequence>
<keyword evidence="3 6" id="KW-0812">Transmembrane</keyword>
<feature type="transmembrane region" description="Helical" evidence="6">
    <location>
        <begin position="470"/>
        <end position="490"/>
    </location>
</feature>
<evidence type="ECO:0000256" key="2">
    <source>
        <dbReference type="ARBA" id="ARBA00022475"/>
    </source>
</evidence>
<feature type="transmembrane region" description="Helical" evidence="6">
    <location>
        <begin position="7"/>
        <end position="27"/>
    </location>
</feature>
<evidence type="ECO:0000256" key="3">
    <source>
        <dbReference type="ARBA" id="ARBA00022692"/>
    </source>
</evidence>
<feature type="transmembrane region" description="Helical" evidence="6">
    <location>
        <begin position="228"/>
        <end position="247"/>
    </location>
</feature>
<feature type="transmembrane region" description="Helical" evidence="6">
    <location>
        <begin position="355"/>
        <end position="375"/>
    </location>
</feature>
<evidence type="ECO:0000256" key="6">
    <source>
        <dbReference type="SAM" id="Phobius"/>
    </source>
</evidence>
<keyword evidence="4 6" id="KW-1133">Transmembrane helix</keyword>
<evidence type="ECO:0000256" key="4">
    <source>
        <dbReference type="ARBA" id="ARBA00022989"/>
    </source>
</evidence>
<evidence type="ECO:0000256" key="5">
    <source>
        <dbReference type="ARBA" id="ARBA00023136"/>
    </source>
</evidence>
<gene>
    <name evidence="7" type="ORF">QQ008_09525</name>
</gene>
<keyword evidence="5 6" id="KW-0472">Membrane</keyword>
<dbReference type="InterPro" id="IPR050833">
    <property type="entry name" value="Poly_Biosynth_Transport"/>
</dbReference>
<evidence type="ECO:0000313" key="7">
    <source>
        <dbReference type="EMBL" id="MDN5201602.1"/>
    </source>
</evidence>
<dbReference type="PANTHER" id="PTHR30250">
    <property type="entry name" value="PST FAMILY PREDICTED COLANIC ACID TRANSPORTER"/>
    <property type="match status" value="1"/>
</dbReference>
<dbReference type="Proteomes" id="UP001172082">
    <property type="component" value="Unassembled WGS sequence"/>
</dbReference>
<feature type="transmembrane region" description="Helical" evidence="6">
    <location>
        <begin position="275"/>
        <end position="294"/>
    </location>
</feature>
<feature type="transmembrane region" description="Helical" evidence="6">
    <location>
        <begin position="86"/>
        <end position="110"/>
    </location>
</feature>
<name>A0ABT8KNI3_9BACT</name>